<protein>
    <submittedName>
        <fullName evidence="2">Uncharacterized protein</fullName>
    </submittedName>
</protein>
<evidence type="ECO:0000313" key="3">
    <source>
        <dbReference type="Proteomes" id="UP001642720"/>
    </source>
</evidence>
<keyword evidence="3" id="KW-1185">Reference proteome</keyword>
<reference evidence="2 3" key="1">
    <citation type="submission" date="2018-01" db="EMBL/GenBank/DDBJ databases">
        <title>Genome characterization of the sugarcane-associated fungus Trichoderma ghanense CCMA-1212 and their application in lignocelulose bioconversion.</title>
        <authorList>
            <person name="Steindorff A.S."/>
            <person name="Mendes T.D."/>
            <person name="Vilela E.S.D."/>
            <person name="Rodrigues D.S."/>
            <person name="Formighieri E.F."/>
            <person name="Melo I.S."/>
            <person name="Favaro L.C.L."/>
        </authorList>
    </citation>
    <scope>NUCLEOTIDE SEQUENCE [LARGE SCALE GENOMIC DNA]</scope>
    <source>
        <strain evidence="2 3">CCMA-1212</strain>
    </source>
</reference>
<feature type="compositionally biased region" description="Low complexity" evidence="1">
    <location>
        <begin position="11"/>
        <end position="26"/>
    </location>
</feature>
<feature type="region of interest" description="Disordered" evidence="1">
    <location>
        <begin position="197"/>
        <end position="219"/>
    </location>
</feature>
<dbReference type="RefSeq" id="XP_073562687.1">
    <property type="nucleotide sequence ID" value="XM_073699544.1"/>
</dbReference>
<comment type="caution">
    <text evidence="2">The sequence shown here is derived from an EMBL/GenBank/DDBJ whole genome shotgun (WGS) entry which is preliminary data.</text>
</comment>
<proteinExistence type="predicted"/>
<feature type="region of interest" description="Disordered" evidence="1">
    <location>
        <begin position="256"/>
        <end position="313"/>
    </location>
</feature>
<sequence>MFKTARGNPPSSRSARTSSSSSTRTSSKLRTALPLPWFARSLTQTLALLLPLVDQQPCKPACPHNTPNLPINRNVGATTLAASACGLEKIPVVTGSVCPTLGVVRETFGYTRCYQAQLSALSFVPTYSDSYGARQLQVCLYLPAQGTTQRGSQDKREGSRTMEGALVPDSHALKSLPAPTSQSFITAFTNPLLRRLSSSPSSFQTRTTHDIPQTTNNMSSGQIAAPYAIKPSQRANIRLSTSQDLYTTLSSSLSPLKGHQRPAIPFDNAMTKEVDRSPTSGPRILEDDYAVPAPPPPSPVSFRADRWPTPACH</sequence>
<gene>
    <name evidence="2" type="ORF">CCMA1212_002144</name>
</gene>
<evidence type="ECO:0000256" key="1">
    <source>
        <dbReference type="SAM" id="MobiDB-lite"/>
    </source>
</evidence>
<accession>A0ABY2HE23</accession>
<feature type="region of interest" description="Disordered" evidence="1">
    <location>
        <begin position="1"/>
        <end position="27"/>
    </location>
</feature>
<evidence type="ECO:0000313" key="2">
    <source>
        <dbReference type="EMBL" id="TFB06486.1"/>
    </source>
</evidence>
<feature type="compositionally biased region" description="Polar residues" evidence="1">
    <location>
        <begin position="203"/>
        <end position="219"/>
    </location>
</feature>
<dbReference type="GeneID" id="300573994"/>
<organism evidence="2 3">
    <name type="scientific">Trichoderma ghanense</name>
    <dbReference type="NCBI Taxonomy" id="65468"/>
    <lineage>
        <taxon>Eukaryota</taxon>
        <taxon>Fungi</taxon>
        <taxon>Dikarya</taxon>
        <taxon>Ascomycota</taxon>
        <taxon>Pezizomycotina</taxon>
        <taxon>Sordariomycetes</taxon>
        <taxon>Hypocreomycetidae</taxon>
        <taxon>Hypocreales</taxon>
        <taxon>Hypocreaceae</taxon>
        <taxon>Trichoderma</taxon>
    </lineage>
</organism>
<dbReference type="Proteomes" id="UP001642720">
    <property type="component" value="Unassembled WGS sequence"/>
</dbReference>
<name>A0ABY2HE23_9HYPO</name>
<dbReference type="EMBL" id="PPTA01000002">
    <property type="protein sequence ID" value="TFB06486.1"/>
    <property type="molecule type" value="Genomic_DNA"/>
</dbReference>